<dbReference type="PANTHER" id="PTHR31499">
    <property type="entry name" value="MYB FAMILY TRANSCRIPTION FACTOR PHL11"/>
    <property type="match status" value="1"/>
</dbReference>
<evidence type="ECO:0000259" key="5">
    <source>
        <dbReference type="Pfam" id="PF14379"/>
    </source>
</evidence>
<name>A0ABR0VEV7_REHGL</name>
<evidence type="ECO:0000256" key="3">
    <source>
        <dbReference type="ARBA" id="ARBA00023242"/>
    </source>
</evidence>
<dbReference type="Pfam" id="PF14379">
    <property type="entry name" value="Myb_CC_LHEQLE"/>
    <property type="match status" value="1"/>
</dbReference>
<organism evidence="6 7">
    <name type="scientific">Rehmannia glutinosa</name>
    <name type="common">Chinese foxglove</name>
    <dbReference type="NCBI Taxonomy" id="99300"/>
    <lineage>
        <taxon>Eukaryota</taxon>
        <taxon>Viridiplantae</taxon>
        <taxon>Streptophyta</taxon>
        <taxon>Embryophyta</taxon>
        <taxon>Tracheophyta</taxon>
        <taxon>Spermatophyta</taxon>
        <taxon>Magnoliopsida</taxon>
        <taxon>eudicotyledons</taxon>
        <taxon>Gunneridae</taxon>
        <taxon>Pentapetalae</taxon>
        <taxon>asterids</taxon>
        <taxon>lamiids</taxon>
        <taxon>Lamiales</taxon>
        <taxon>Orobanchaceae</taxon>
        <taxon>Rehmannieae</taxon>
        <taxon>Rehmannia</taxon>
    </lineage>
</organism>
<protein>
    <recommendedName>
        <fullName evidence="5">MYB-CC type transcription factor LHEQLE-containing domain-containing protein</fullName>
    </recommendedName>
</protein>
<sequence>MAKEIKLVLSSDAKPRLKWTSELHQRFIDAVDRLGGAEKDGEKQRSHIPSNNSDGAKDHINESLQITKALQMQMEVQRKLHEQIEVQRHLQLRIEAQGKYLQSVLKKAQETISEYSSCSIEVEQAKARLSQLMSMVDSECPNSSFSVLTQSEGSMSENEKNRFLGHNGCSIESSLTSSESSWRNEETPNVDENYNHTEQSSSKRLRLMEKIDLNCKIPE</sequence>
<dbReference type="InterPro" id="IPR025756">
    <property type="entry name" value="Myb_CC_LHEQLE"/>
</dbReference>
<dbReference type="InterPro" id="IPR006447">
    <property type="entry name" value="Myb_dom_plants"/>
</dbReference>
<evidence type="ECO:0000313" key="6">
    <source>
        <dbReference type="EMBL" id="KAK6133663.1"/>
    </source>
</evidence>
<dbReference type="Gene3D" id="1.10.10.60">
    <property type="entry name" value="Homeodomain-like"/>
    <property type="match status" value="1"/>
</dbReference>
<evidence type="ECO:0000256" key="2">
    <source>
        <dbReference type="ARBA" id="ARBA00023163"/>
    </source>
</evidence>
<dbReference type="NCBIfam" id="TIGR01557">
    <property type="entry name" value="myb_SHAQKYF"/>
    <property type="match status" value="1"/>
</dbReference>
<feature type="region of interest" description="Disordered" evidence="4">
    <location>
        <begin position="37"/>
        <end position="58"/>
    </location>
</feature>
<evidence type="ECO:0000313" key="7">
    <source>
        <dbReference type="Proteomes" id="UP001318860"/>
    </source>
</evidence>
<dbReference type="InterPro" id="IPR046955">
    <property type="entry name" value="PHR1-like"/>
</dbReference>
<dbReference type="PANTHER" id="PTHR31499:SF11">
    <property type="entry name" value="MYB FAMILY TRANSCRIPTION FACTOR PHL8"/>
    <property type="match status" value="1"/>
</dbReference>
<keyword evidence="7" id="KW-1185">Reference proteome</keyword>
<feature type="domain" description="MYB-CC type transcription factor LHEQLE-containing" evidence="5">
    <location>
        <begin position="64"/>
        <end position="111"/>
    </location>
</feature>
<proteinExistence type="predicted"/>
<gene>
    <name evidence="6" type="ORF">DH2020_032573</name>
</gene>
<feature type="region of interest" description="Disordered" evidence="4">
    <location>
        <begin position="174"/>
        <end position="202"/>
    </location>
</feature>
<dbReference type="Proteomes" id="UP001318860">
    <property type="component" value="Unassembled WGS sequence"/>
</dbReference>
<accession>A0ABR0VEV7</accession>
<evidence type="ECO:0000256" key="4">
    <source>
        <dbReference type="SAM" id="MobiDB-lite"/>
    </source>
</evidence>
<keyword evidence="2" id="KW-0804">Transcription</keyword>
<keyword evidence="3" id="KW-0539">Nucleus</keyword>
<feature type="compositionally biased region" description="Polar residues" evidence="4">
    <location>
        <begin position="190"/>
        <end position="202"/>
    </location>
</feature>
<reference evidence="6 7" key="1">
    <citation type="journal article" date="2021" name="Comput. Struct. Biotechnol. J.">
        <title>De novo genome assembly of the potent medicinal plant Rehmannia glutinosa using nanopore technology.</title>
        <authorList>
            <person name="Ma L."/>
            <person name="Dong C."/>
            <person name="Song C."/>
            <person name="Wang X."/>
            <person name="Zheng X."/>
            <person name="Niu Y."/>
            <person name="Chen S."/>
            <person name="Feng W."/>
        </authorList>
    </citation>
    <scope>NUCLEOTIDE SEQUENCE [LARGE SCALE GENOMIC DNA]</scope>
    <source>
        <strain evidence="6">DH-2019</strain>
    </source>
</reference>
<keyword evidence="1" id="KW-0805">Transcription regulation</keyword>
<comment type="caution">
    <text evidence="6">The sequence shown here is derived from an EMBL/GenBank/DDBJ whole genome shotgun (WGS) entry which is preliminary data.</text>
</comment>
<evidence type="ECO:0000256" key="1">
    <source>
        <dbReference type="ARBA" id="ARBA00023015"/>
    </source>
</evidence>
<dbReference type="EMBL" id="JABTTQ020001208">
    <property type="protein sequence ID" value="KAK6133663.1"/>
    <property type="molecule type" value="Genomic_DNA"/>
</dbReference>